<organism evidence="1 2">
    <name type="scientific">Sulfuracidifex tepidarius</name>
    <dbReference type="NCBI Taxonomy" id="1294262"/>
    <lineage>
        <taxon>Archaea</taxon>
        <taxon>Thermoproteota</taxon>
        <taxon>Thermoprotei</taxon>
        <taxon>Sulfolobales</taxon>
        <taxon>Sulfolobaceae</taxon>
        <taxon>Sulfuracidifex</taxon>
    </lineage>
</organism>
<keyword evidence="2" id="KW-1185">Reference proteome</keyword>
<name>A0A510DSL4_9CREN</name>
<evidence type="ECO:0000313" key="2">
    <source>
        <dbReference type="Proteomes" id="UP000322983"/>
    </source>
</evidence>
<gene>
    <name evidence="1" type="ORF">IC006_0394</name>
</gene>
<reference evidence="1 2" key="1">
    <citation type="journal article" date="2020" name="Int. J. Syst. Evol. Microbiol.">
        <title>Sulfuracidifex tepidarius gen. nov., sp. nov. and transfer of Sulfolobus metallicus Huber and Stetter 1992 to the genus Sulfuracidifex as Sulfuracidifex metallicus comb. nov.</title>
        <authorList>
            <person name="Itoh T."/>
            <person name="Miura T."/>
            <person name="Sakai H.D."/>
            <person name="Kato S."/>
            <person name="Ohkuma M."/>
            <person name="Takashina T."/>
        </authorList>
    </citation>
    <scope>NUCLEOTIDE SEQUENCE [LARGE SCALE GENOMIC DNA]</scope>
    <source>
        <strain evidence="1 2">IC-006</strain>
    </source>
</reference>
<proteinExistence type="predicted"/>
<accession>A0A510DSL4</accession>
<evidence type="ECO:0000313" key="1">
    <source>
        <dbReference type="EMBL" id="BBG23110.1"/>
    </source>
</evidence>
<dbReference type="KEGG" id="step:IC006_0394"/>
<dbReference type="EMBL" id="AP018929">
    <property type="protein sequence ID" value="BBG23110.1"/>
    <property type="molecule type" value="Genomic_DNA"/>
</dbReference>
<sequence length="64" mass="7171">MRKEKERGIPNLLEIIRSLKITLNLFFTRADFLPATARVPLIGSGLHLSFEGQTRGSENPYLGS</sequence>
<dbReference type="AlphaFoldDB" id="A0A510DSL4"/>
<protein>
    <submittedName>
        <fullName evidence="1">Uncharacterized protein</fullName>
    </submittedName>
</protein>
<dbReference type="Proteomes" id="UP000322983">
    <property type="component" value="Chromosome"/>
</dbReference>